<dbReference type="InterPro" id="IPR000873">
    <property type="entry name" value="AMP-dep_synth/lig_dom"/>
</dbReference>
<keyword evidence="3" id="KW-0547">Nucleotide-binding</keyword>
<protein>
    <submittedName>
        <fullName evidence="7">Long-chain-acyl-CoA synthetase</fullName>
    </submittedName>
</protein>
<dbReference type="GO" id="GO:0005886">
    <property type="term" value="C:plasma membrane"/>
    <property type="evidence" value="ECO:0007669"/>
    <property type="project" value="TreeGrafter"/>
</dbReference>
<evidence type="ECO:0000256" key="2">
    <source>
        <dbReference type="ARBA" id="ARBA00022598"/>
    </source>
</evidence>
<dbReference type="Proteomes" id="UP000290759">
    <property type="component" value="Unassembled WGS sequence"/>
</dbReference>
<evidence type="ECO:0000259" key="5">
    <source>
        <dbReference type="Pfam" id="PF00501"/>
    </source>
</evidence>
<keyword evidence="4" id="KW-0067">ATP-binding</keyword>
<keyword evidence="8" id="KW-1185">Reference proteome</keyword>
<reference evidence="7 8" key="1">
    <citation type="submission" date="2018-12" db="EMBL/GenBank/DDBJ databases">
        <authorList>
            <person name="Grouzdev D.S."/>
            <person name="Krutkina M.S."/>
        </authorList>
    </citation>
    <scope>NUCLEOTIDE SEQUENCE [LARGE SCALE GENOMIC DNA]</scope>
    <source>
        <strain evidence="7 8">RmlP026</strain>
    </source>
</reference>
<gene>
    <name evidence="7" type="ORF">D3273_00090</name>
</gene>
<name>A0A4Q2UEE6_9HYPH</name>
<dbReference type="EMBL" id="QYBB01000001">
    <property type="protein sequence ID" value="RYC33691.1"/>
    <property type="molecule type" value="Genomic_DNA"/>
</dbReference>
<dbReference type="PANTHER" id="PTHR43107">
    <property type="entry name" value="LONG-CHAIN FATTY ACID TRANSPORT PROTEIN"/>
    <property type="match status" value="1"/>
</dbReference>
<dbReference type="OrthoDB" id="7315605at2"/>
<dbReference type="GO" id="GO:0044539">
    <property type="term" value="P:long-chain fatty acid import into cell"/>
    <property type="evidence" value="ECO:0007669"/>
    <property type="project" value="TreeGrafter"/>
</dbReference>
<dbReference type="InterPro" id="IPR020845">
    <property type="entry name" value="AMP-binding_CS"/>
</dbReference>
<keyword evidence="2" id="KW-0436">Ligase</keyword>
<organism evidence="7 8">
    <name type="scientific">Lichenibacterium minor</name>
    <dbReference type="NCBI Taxonomy" id="2316528"/>
    <lineage>
        <taxon>Bacteria</taxon>
        <taxon>Pseudomonadati</taxon>
        <taxon>Pseudomonadota</taxon>
        <taxon>Alphaproteobacteria</taxon>
        <taxon>Hyphomicrobiales</taxon>
        <taxon>Lichenihabitantaceae</taxon>
        <taxon>Lichenibacterium</taxon>
    </lineage>
</organism>
<dbReference type="GO" id="GO:0004467">
    <property type="term" value="F:long-chain fatty acid-CoA ligase activity"/>
    <property type="evidence" value="ECO:0007669"/>
    <property type="project" value="TreeGrafter"/>
</dbReference>
<dbReference type="SUPFAM" id="SSF56801">
    <property type="entry name" value="Acetyl-CoA synthetase-like"/>
    <property type="match status" value="1"/>
</dbReference>
<dbReference type="GO" id="GO:0005524">
    <property type="term" value="F:ATP binding"/>
    <property type="evidence" value="ECO:0007669"/>
    <property type="project" value="UniProtKB-KW"/>
</dbReference>
<sequence length="591" mass="62926">MIPSPAARPSATKRWLRALELTAGLDGPEAPTFPDLLDAMALSRGDSPALLSDAETLTYAELAARSNRYGRWALSLGLAPGSTIGLMMPNRPDYLAAWIGIARAGLATALLNTSLVGASLAHCVAVARPEHVVVAASLAERFAGALPHLDAAPRAWVRDDPAFDGVLAALSGEPLGPGERVALRPSHRALLIYTSGTTGLPKAAVVSHRRIVTWSRWFAGLAALGPDDRMYDCLPLFHSVGGVVAPGCVLAAGGSVVIAERFSASRFWTDVARWDCTLFQYIGELCRYLLAAAPAGSAPPPHRLRLGLGNGLRPDVWEDFRDRFAVPEIMEFYAATEGSFSLVNVEGRPGSIGRVPPFLAHRFPAAILRFDVEAGLPSRGADGFCIRAAPDEAGEAVGLIGDAEGAGRFEGYTDRADSDAKVLRDVFAPGDRWFRTGDLMRRDAAGFFFFVDRIGDTFRWCGENVATTEVAEALTGAPGVVEATVYGVAVPHRDGRAGMAALVTGEGFSLAALRLHLASRLPAYARPVFLRLQPAIDSTDTFKHRKAPLVRDGFDPAAVPDPLYVDDRSAGAYVPVDAALHARIADGTFRA</sequence>
<dbReference type="Gene3D" id="3.30.300.30">
    <property type="match status" value="1"/>
</dbReference>
<evidence type="ECO:0000313" key="8">
    <source>
        <dbReference type="Proteomes" id="UP000290759"/>
    </source>
</evidence>
<dbReference type="InterPro" id="IPR045851">
    <property type="entry name" value="AMP-bd_C_sf"/>
</dbReference>
<accession>A0A4Q2UEE6</accession>
<evidence type="ECO:0000256" key="1">
    <source>
        <dbReference type="ARBA" id="ARBA00006432"/>
    </source>
</evidence>
<feature type="domain" description="AMP-dependent synthetase/ligase" evidence="5">
    <location>
        <begin position="42"/>
        <end position="357"/>
    </location>
</feature>
<evidence type="ECO:0000256" key="3">
    <source>
        <dbReference type="ARBA" id="ARBA00022741"/>
    </source>
</evidence>
<dbReference type="NCBIfam" id="NF006134">
    <property type="entry name" value="PRK08279.1"/>
    <property type="match status" value="1"/>
</dbReference>
<comment type="similarity">
    <text evidence="1">Belongs to the ATP-dependent AMP-binding enzyme family.</text>
</comment>
<proteinExistence type="inferred from homology"/>
<evidence type="ECO:0000259" key="6">
    <source>
        <dbReference type="Pfam" id="PF13193"/>
    </source>
</evidence>
<dbReference type="Gene3D" id="3.40.50.12780">
    <property type="entry name" value="N-terminal domain of ligase-like"/>
    <property type="match status" value="1"/>
</dbReference>
<dbReference type="PANTHER" id="PTHR43107:SF15">
    <property type="entry name" value="FATTY ACID TRANSPORT PROTEIN 3, ISOFORM A"/>
    <property type="match status" value="1"/>
</dbReference>
<dbReference type="PROSITE" id="PS00455">
    <property type="entry name" value="AMP_BINDING"/>
    <property type="match status" value="1"/>
</dbReference>
<feature type="domain" description="AMP-binding enzyme C-terminal" evidence="6">
    <location>
        <begin position="469"/>
        <end position="543"/>
    </location>
</feature>
<comment type="caution">
    <text evidence="7">The sequence shown here is derived from an EMBL/GenBank/DDBJ whole genome shotgun (WGS) entry which is preliminary data.</text>
</comment>
<dbReference type="InterPro" id="IPR042099">
    <property type="entry name" value="ANL_N_sf"/>
</dbReference>
<dbReference type="Pfam" id="PF00501">
    <property type="entry name" value="AMP-binding"/>
    <property type="match status" value="1"/>
</dbReference>
<dbReference type="GO" id="GO:0005324">
    <property type="term" value="F:long-chain fatty acid transmembrane transporter activity"/>
    <property type="evidence" value="ECO:0007669"/>
    <property type="project" value="TreeGrafter"/>
</dbReference>
<dbReference type="InterPro" id="IPR025110">
    <property type="entry name" value="AMP-bd_C"/>
</dbReference>
<dbReference type="AlphaFoldDB" id="A0A4Q2UEE6"/>
<dbReference type="Pfam" id="PF13193">
    <property type="entry name" value="AMP-binding_C"/>
    <property type="match status" value="1"/>
</dbReference>
<reference evidence="7 8" key="2">
    <citation type="submission" date="2019-02" db="EMBL/GenBank/DDBJ databases">
        <title>'Lichenibacterium ramalinii' gen. nov. sp. nov., 'Lichenibacterium minor' gen. nov. sp. nov.</title>
        <authorList>
            <person name="Pankratov T."/>
        </authorList>
    </citation>
    <scope>NUCLEOTIDE SEQUENCE [LARGE SCALE GENOMIC DNA]</scope>
    <source>
        <strain evidence="7 8">RmlP026</strain>
    </source>
</reference>
<evidence type="ECO:0000256" key="4">
    <source>
        <dbReference type="ARBA" id="ARBA00022840"/>
    </source>
</evidence>
<evidence type="ECO:0000313" key="7">
    <source>
        <dbReference type="EMBL" id="RYC33691.1"/>
    </source>
</evidence>
<dbReference type="RefSeq" id="WP_129222550.1">
    <property type="nucleotide sequence ID" value="NZ_QYBB01000001.1"/>
</dbReference>